<proteinExistence type="inferred from homology"/>
<accession>A0A3G8JNX3</accession>
<protein>
    <submittedName>
        <fullName evidence="3">Short-chain type dehydrogenase/reductase</fullName>
        <ecNumber evidence="3">1.1.1.-</ecNumber>
    </submittedName>
</protein>
<sequence>MARFVHDAALQFGPLGIRVNAVHPGNIDTPMLQNEAMYKIFRPDLTNPTREDAEPAFGFSHKLPVNTISPRDVSEAVLFLASDASRYITGQQLKVDAGALLADTTSGAPA</sequence>
<comment type="similarity">
    <text evidence="1">Belongs to the short-chain dehydrogenases/reductases (SDR) family.</text>
</comment>
<dbReference type="SUPFAM" id="SSF51735">
    <property type="entry name" value="NAD(P)-binding Rossmann-fold domains"/>
    <property type="match status" value="1"/>
</dbReference>
<organism evidence="3 4">
    <name type="scientific">Gordonia insulae</name>
    <dbReference type="NCBI Taxonomy" id="2420509"/>
    <lineage>
        <taxon>Bacteria</taxon>
        <taxon>Bacillati</taxon>
        <taxon>Actinomycetota</taxon>
        <taxon>Actinomycetes</taxon>
        <taxon>Mycobacteriales</taxon>
        <taxon>Gordoniaceae</taxon>
        <taxon>Gordonia</taxon>
    </lineage>
</organism>
<dbReference type="EMBL" id="CP033972">
    <property type="protein sequence ID" value="AZG45880.1"/>
    <property type="molecule type" value="Genomic_DNA"/>
</dbReference>
<dbReference type="KEGG" id="gom:D7316_02480"/>
<keyword evidence="4" id="KW-1185">Reference proteome</keyword>
<name>A0A3G8JNX3_9ACTN</name>
<keyword evidence="2 3" id="KW-0560">Oxidoreductase</keyword>
<dbReference type="PANTHER" id="PTHR24321">
    <property type="entry name" value="DEHYDROGENASES, SHORT CHAIN"/>
    <property type="match status" value="1"/>
</dbReference>
<dbReference type="InterPro" id="IPR036291">
    <property type="entry name" value="NAD(P)-bd_dom_sf"/>
</dbReference>
<evidence type="ECO:0000256" key="2">
    <source>
        <dbReference type="ARBA" id="ARBA00023002"/>
    </source>
</evidence>
<dbReference type="InterPro" id="IPR002347">
    <property type="entry name" value="SDR_fam"/>
</dbReference>
<evidence type="ECO:0000313" key="3">
    <source>
        <dbReference type="EMBL" id="AZG45880.1"/>
    </source>
</evidence>
<dbReference type="Gene3D" id="3.40.50.720">
    <property type="entry name" value="NAD(P)-binding Rossmann-like Domain"/>
    <property type="match status" value="1"/>
</dbReference>
<dbReference type="GO" id="GO:0016491">
    <property type="term" value="F:oxidoreductase activity"/>
    <property type="evidence" value="ECO:0007669"/>
    <property type="project" value="UniProtKB-KW"/>
</dbReference>
<dbReference type="Pfam" id="PF13561">
    <property type="entry name" value="adh_short_C2"/>
    <property type="match status" value="1"/>
</dbReference>
<dbReference type="PANTHER" id="PTHR24321:SF8">
    <property type="entry name" value="ESTRADIOL 17-BETA-DEHYDROGENASE 8-RELATED"/>
    <property type="match status" value="1"/>
</dbReference>
<dbReference type="EC" id="1.1.1.-" evidence="3"/>
<evidence type="ECO:0000256" key="1">
    <source>
        <dbReference type="ARBA" id="ARBA00006484"/>
    </source>
</evidence>
<dbReference type="PRINTS" id="PR00081">
    <property type="entry name" value="GDHRDH"/>
</dbReference>
<evidence type="ECO:0000313" key="4">
    <source>
        <dbReference type="Proteomes" id="UP000271469"/>
    </source>
</evidence>
<dbReference type="AlphaFoldDB" id="A0A3G8JNX3"/>
<reference evidence="3 4" key="1">
    <citation type="submission" date="2018-11" db="EMBL/GenBank/DDBJ databases">
        <title>Gordonia insulae sp. nov., isolated from an island soil.</title>
        <authorList>
            <person name="Kim Y.S."/>
            <person name="Kim S.B."/>
        </authorList>
    </citation>
    <scope>NUCLEOTIDE SEQUENCE [LARGE SCALE GENOMIC DNA]</scope>
    <source>
        <strain evidence="3 4">MMS17-SY073</strain>
    </source>
</reference>
<gene>
    <name evidence="3" type="ORF">D7316_02480</name>
</gene>
<dbReference type="Proteomes" id="UP000271469">
    <property type="component" value="Chromosome"/>
</dbReference>